<organism evidence="1 2">
    <name type="scientific">Prorocentrum cordatum</name>
    <dbReference type="NCBI Taxonomy" id="2364126"/>
    <lineage>
        <taxon>Eukaryota</taxon>
        <taxon>Sar</taxon>
        <taxon>Alveolata</taxon>
        <taxon>Dinophyceae</taxon>
        <taxon>Prorocentrales</taxon>
        <taxon>Prorocentraceae</taxon>
        <taxon>Prorocentrum</taxon>
    </lineage>
</organism>
<comment type="caution">
    <text evidence="1">The sequence shown here is derived from an EMBL/GenBank/DDBJ whole genome shotgun (WGS) entry which is preliminary data.</text>
</comment>
<dbReference type="Proteomes" id="UP001189429">
    <property type="component" value="Unassembled WGS sequence"/>
</dbReference>
<gene>
    <name evidence="1" type="ORF">PCOR1329_LOCUS10378</name>
</gene>
<proteinExistence type="predicted"/>
<name>A0ABN9QB08_9DINO</name>
<accession>A0ABN9QB08</accession>
<dbReference type="EMBL" id="CAUYUJ010002941">
    <property type="protein sequence ID" value="CAK0803068.1"/>
    <property type="molecule type" value="Genomic_DNA"/>
</dbReference>
<reference evidence="1" key="1">
    <citation type="submission" date="2023-10" db="EMBL/GenBank/DDBJ databases">
        <authorList>
            <person name="Chen Y."/>
            <person name="Shah S."/>
            <person name="Dougan E. K."/>
            <person name="Thang M."/>
            <person name="Chan C."/>
        </authorList>
    </citation>
    <scope>NUCLEOTIDE SEQUENCE [LARGE SCALE GENOMIC DNA]</scope>
</reference>
<evidence type="ECO:0000313" key="2">
    <source>
        <dbReference type="Proteomes" id="UP001189429"/>
    </source>
</evidence>
<sequence>MQVVDMSLPLQICAQPRWSVRKTQEAVGSDSPSILHAHRNVTSAVEMLNFGAHKFPDECYVYSDQRQQWFKLWREKGGWWSFDNTMAVPRVEADLISLWLTRGWSPRRCGC</sequence>
<keyword evidence="2" id="KW-1185">Reference proteome</keyword>
<evidence type="ECO:0000313" key="1">
    <source>
        <dbReference type="EMBL" id="CAK0803068.1"/>
    </source>
</evidence>
<protein>
    <submittedName>
        <fullName evidence="1">Uncharacterized protein</fullName>
    </submittedName>
</protein>